<feature type="chain" id="PRO_5038742245" evidence="2">
    <location>
        <begin position="28"/>
        <end position="179"/>
    </location>
</feature>
<feature type="signal peptide" evidence="2">
    <location>
        <begin position="1"/>
        <end position="27"/>
    </location>
</feature>
<reference evidence="4 5" key="1">
    <citation type="submission" date="2016-10" db="EMBL/GenBank/DDBJ databases">
        <title>Genome sequence of Streptomyces sp. MUSC 1.</title>
        <authorList>
            <person name="Lee L.-H."/>
            <person name="Ser H.-L."/>
            <person name="Law J.W.-F."/>
        </authorList>
    </citation>
    <scope>NUCLEOTIDE SEQUENCE [LARGE SCALE GENOMIC DNA]</scope>
    <source>
        <strain evidence="4 5">MUSC 1</strain>
    </source>
</reference>
<dbReference type="InterPro" id="IPR005184">
    <property type="entry name" value="DUF306_Meta_HslJ"/>
</dbReference>
<evidence type="ECO:0000313" key="5">
    <source>
        <dbReference type="Proteomes" id="UP000179642"/>
    </source>
</evidence>
<evidence type="ECO:0000313" key="4">
    <source>
        <dbReference type="EMBL" id="OIK05914.1"/>
    </source>
</evidence>
<keyword evidence="2" id="KW-0732">Signal</keyword>
<sequence>MNRYKQRMILTAAAALVPLTVACGAGKADSGAVSSQRPGPQQPSSQQPSSRQPSSRQSQQPGSRQAVTGVDWRVDSLTVGGRTRSAPATARLRIDADGRAAGNLGCNRFSARATVRGDRITLGGLRTTRMACTPDRMEFERALAGALTTGTLVARADAGSLTLTDGNGDLIRLSRHALG</sequence>
<dbReference type="OrthoDB" id="4733425at2"/>
<dbReference type="PANTHER" id="PTHR35535:SF2">
    <property type="entry name" value="DUF306 DOMAIN-CONTAINING PROTEIN"/>
    <property type="match status" value="1"/>
</dbReference>
<dbReference type="AlphaFoldDB" id="A0A1S2QIK3"/>
<comment type="caution">
    <text evidence="4">The sequence shown here is derived from an EMBL/GenBank/DDBJ whole genome shotgun (WGS) entry which is preliminary data.</text>
</comment>
<feature type="region of interest" description="Disordered" evidence="1">
    <location>
        <begin position="26"/>
        <end position="68"/>
    </location>
</feature>
<dbReference type="InterPro" id="IPR053147">
    <property type="entry name" value="Hsp_HslJ-like"/>
</dbReference>
<dbReference type="InterPro" id="IPR038670">
    <property type="entry name" value="HslJ-like_sf"/>
</dbReference>
<evidence type="ECO:0000259" key="3">
    <source>
        <dbReference type="Pfam" id="PF03724"/>
    </source>
</evidence>
<gene>
    <name evidence="4" type="ORF">BIV23_11520</name>
</gene>
<evidence type="ECO:0000256" key="2">
    <source>
        <dbReference type="SAM" id="SignalP"/>
    </source>
</evidence>
<feature type="domain" description="DUF306" evidence="3">
    <location>
        <begin position="65"/>
        <end position="171"/>
    </location>
</feature>
<dbReference type="PROSITE" id="PS51257">
    <property type="entry name" value="PROKAR_LIPOPROTEIN"/>
    <property type="match status" value="1"/>
</dbReference>
<protein>
    <submittedName>
        <fullName evidence="4">META domain-containing protein</fullName>
    </submittedName>
</protein>
<accession>A0A1S2QIK3</accession>
<dbReference type="PANTHER" id="PTHR35535">
    <property type="entry name" value="HEAT SHOCK PROTEIN HSLJ"/>
    <property type="match status" value="1"/>
</dbReference>
<feature type="compositionally biased region" description="Low complexity" evidence="1">
    <location>
        <begin position="34"/>
        <end position="65"/>
    </location>
</feature>
<dbReference type="Pfam" id="PF03724">
    <property type="entry name" value="META"/>
    <property type="match status" value="1"/>
</dbReference>
<name>A0A1S2QIK3_9ACTN</name>
<evidence type="ECO:0000256" key="1">
    <source>
        <dbReference type="SAM" id="MobiDB-lite"/>
    </source>
</evidence>
<proteinExistence type="predicted"/>
<organism evidence="4 5">
    <name type="scientific">Streptomyces monashensis</name>
    <dbReference type="NCBI Taxonomy" id="1678012"/>
    <lineage>
        <taxon>Bacteria</taxon>
        <taxon>Bacillati</taxon>
        <taxon>Actinomycetota</taxon>
        <taxon>Actinomycetes</taxon>
        <taxon>Kitasatosporales</taxon>
        <taxon>Streptomycetaceae</taxon>
        <taxon>Streptomyces</taxon>
    </lineage>
</organism>
<dbReference type="Proteomes" id="UP000179642">
    <property type="component" value="Unassembled WGS sequence"/>
</dbReference>
<dbReference type="Gene3D" id="2.40.128.270">
    <property type="match status" value="1"/>
</dbReference>
<dbReference type="EMBL" id="MLYO01000018">
    <property type="protein sequence ID" value="OIK05914.1"/>
    <property type="molecule type" value="Genomic_DNA"/>
</dbReference>
<keyword evidence="5" id="KW-1185">Reference proteome</keyword>